<dbReference type="PANTHER" id="PTHR11926:SF1534">
    <property type="entry name" value="GLYCOSYLTRANSFERASE"/>
    <property type="match status" value="1"/>
</dbReference>
<comment type="similarity">
    <text evidence="1 4">Belongs to the UDP-glycosyltransferase family.</text>
</comment>
<comment type="caution">
    <text evidence="6">The sequence shown here is derived from an EMBL/GenBank/DDBJ whole genome shotgun (WGS) entry which is preliminary data.</text>
</comment>
<keyword evidence="4" id="KW-0328">Glycosyltransferase</keyword>
<dbReference type="PANTHER" id="PTHR11926">
    <property type="entry name" value="GLUCOSYL/GLUCURONOSYL TRANSFERASES"/>
    <property type="match status" value="1"/>
</dbReference>
<keyword evidence="2 4" id="KW-0808">Transferase</keyword>
<gene>
    <name evidence="6" type="ORF">HYC85_013094</name>
</gene>
<keyword evidence="3" id="KW-0284">Flavonoid biosynthesis</keyword>
<dbReference type="GO" id="GO:0080043">
    <property type="term" value="F:quercetin 3-O-glucosyltransferase activity"/>
    <property type="evidence" value="ECO:0007669"/>
    <property type="project" value="TreeGrafter"/>
</dbReference>
<dbReference type="FunFam" id="3.40.50.2000:FF:000019">
    <property type="entry name" value="Glycosyltransferase"/>
    <property type="match status" value="1"/>
</dbReference>
<dbReference type="CDD" id="cd03784">
    <property type="entry name" value="GT1_Gtf-like"/>
    <property type="match status" value="1"/>
</dbReference>
<dbReference type="GO" id="GO:0009813">
    <property type="term" value="P:flavonoid biosynthetic process"/>
    <property type="evidence" value="ECO:0007669"/>
    <property type="project" value="UniProtKB-KW"/>
</dbReference>
<reference evidence="6 7" key="2">
    <citation type="submission" date="2020-07" db="EMBL/GenBank/DDBJ databases">
        <title>Genome assembly of wild tea tree DASZ reveals pedigree and selection history of tea varieties.</title>
        <authorList>
            <person name="Zhang W."/>
        </authorList>
    </citation>
    <scope>NUCLEOTIDE SEQUENCE [LARGE SCALE GENOMIC DNA]</scope>
    <source>
        <strain evidence="7">cv. G240</strain>
        <tissue evidence="6">Leaf</tissue>
    </source>
</reference>
<evidence type="ECO:0000256" key="3">
    <source>
        <dbReference type="ARBA" id="ARBA00023241"/>
    </source>
</evidence>
<evidence type="ECO:0000256" key="5">
    <source>
        <dbReference type="RuleBase" id="RU362057"/>
    </source>
</evidence>
<protein>
    <recommendedName>
        <fullName evidence="5">Glycosyltransferase</fullName>
        <ecNumber evidence="5">2.4.1.-</ecNumber>
    </recommendedName>
</protein>
<keyword evidence="7" id="KW-1185">Reference proteome</keyword>
<dbReference type="Pfam" id="PF00201">
    <property type="entry name" value="UDPGT"/>
    <property type="match status" value="1"/>
</dbReference>
<dbReference type="AlphaFoldDB" id="A0A7J7HFW3"/>
<evidence type="ECO:0000256" key="2">
    <source>
        <dbReference type="ARBA" id="ARBA00022679"/>
    </source>
</evidence>
<reference evidence="7" key="1">
    <citation type="journal article" date="2020" name="Nat. Commun.">
        <title>Genome assembly of wild tea tree DASZ reveals pedigree and selection history of tea varieties.</title>
        <authorList>
            <person name="Zhang W."/>
            <person name="Zhang Y."/>
            <person name="Qiu H."/>
            <person name="Guo Y."/>
            <person name="Wan H."/>
            <person name="Zhang X."/>
            <person name="Scossa F."/>
            <person name="Alseekh S."/>
            <person name="Zhang Q."/>
            <person name="Wang P."/>
            <person name="Xu L."/>
            <person name="Schmidt M.H."/>
            <person name="Jia X."/>
            <person name="Li D."/>
            <person name="Zhu A."/>
            <person name="Guo F."/>
            <person name="Chen W."/>
            <person name="Ni D."/>
            <person name="Usadel B."/>
            <person name="Fernie A.R."/>
            <person name="Wen W."/>
        </authorList>
    </citation>
    <scope>NUCLEOTIDE SEQUENCE [LARGE SCALE GENOMIC DNA]</scope>
    <source>
        <strain evidence="7">cv. G240</strain>
    </source>
</reference>
<evidence type="ECO:0000313" key="6">
    <source>
        <dbReference type="EMBL" id="KAF5951101.1"/>
    </source>
</evidence>
<evidence type="ECO:0000313" key="7">
    <source>
        <dbReference type="Proteomes" id="UP000593564"/>
    </source>
</evidence>
<organism evidence="6 7">
    <name type="scientific">Camellia sinensis</name>
    <name type="common">Tea plant</name>
    <name type="synonym">Thea sinensis</name>
    <dbReference type="NCBI Taxonomy" id="4442"/>
    <lineage>
        <taxon>Eukaryota</taxon>
        <taxon>Viridiplantae</taxon>
        <taxon>Streptophyta</taxon>
        <taxon>Embryophyta</taxon>
        <taxon>Tracheophyta</taxon>
        <taxon>Spermatophyta</taxon>
        <taxon>Magnoliopsida</taxon>
        <taxon>eudicotyledons</taxon>
        <taxon>Gunneridae</taxon>
        <taxon>Pentapetalae</taxon>
        <taxon>asterids</taxon>
        <taxon>Ericales</taxon>
        <taxon>Theaceae</taxon>
        <taxon>Camellia</taxon>
    </lineage>
</organism>
<evidence type="ECO:0000256" key="4">
    <source>
        <dbReference type="RuleBase" id="RU003718"/>
    </source>
</evidence>
<sequence length="427" mass="46907">MTNHHFLLLCCPAQGHVNPTLELAKLLLTHGGGATVTFATTVHGLRRITTTLPTLPGLSYASFSDGFDDGDHPTTDQTRVMSEFKRVGSQTGGSPVTFIIYTILLPWAAAVARDMHVPSAFFSIQSATTFAIFHTYFNNPSISIKLPGLPLFSNDDVPSFLLPESPHSSVIPTIKEHIQTLEEDPDPLILVNTFDAFEQDSIRAIDNMNVIAIGPLIQSKNSIKIGLFERSGEDYIQWLDSKPDRSVVYVSFGSMVVLEKPQIDEILKGLVQSCRPFLWVIRSEELKKNVEAELGKGNGLIVSWCSQLEVLGHHSIGCFVTHCGWNSTVESVVAGVPMVGCPVFSDQMTNAKMVEEVWGVGVRAVVNEEKVVERGEIERCLDVVMGGGQRGEEIRRNVVKWKGLALEAVKEGGSSNNNFKQFLERLG</sequence>
<evidence type="ECO:0000256" key="1">
    <source>
        <dbReference type="ARBA" id="ARBA00009995"/>
    </source>
</evidence>
<dbReference type="Proteomes" id="UP000593564">
    <property type="component" value="Unassembled WGS sequence"/>
</dbReference>
<dbReference type="SUPFAM" id="SSF53756">
    <property type="entry name" value="UDP-Glycosyltransferase/glycogen phosphorylase"/>
    <property type="match status" value="1"/>
</dbReference>
<dbReference type="InterPro" id="IPR035595">
    <property type="entry name" value="UDP_glycos_trans_CS"/>
</dbReference>
<dbReference type="EMBL" id="JACBKZ010000005">
    <property type="protein sequence ID" value="KAF5951101.1"/>
    <property type="molecule type" value="Genomic_DNA"/>
</dbReference>
<proteinExistence type="inferred from homology"/>
<dbReference type="PROSITE" id="PS00375">
    <property type="entry name" value="UDPGT"/>
    <property type="match status" value="1"/>
</dbReference>
<name>A0A7J7HFW3_CAMSI</name>
<dbReference type="InterPro" id="IPR002213">
    <property type="entry name" value="UDP_glucos_trans"/>
</dbReference>
<dbReference type="Gene3D" id="3.40.50.2000">
    <property type="entry name" value="Glycogen Phosphorylase B"/>
    <property type="match status" value="2"/>
</dbReference>
<dbReference type="EC" id="2.4.1.-" evidence="5"/>
<accession>A0A7J7HFW3</accession>
<dbReference type="GO" id="GO:0080044">
    <property type="term" value="F:quercetin 7-O-glucosyltransferase activity"/>
    <property type="evidence" value="ECO:0007669"/>
    <property type="project" value="TreeGrafter"/>
</dbReference>